<dbReference type="Gene3D" id="3.50.30.50">
    <property type="entry name" value="Putative cyclase"/>
    <property type="match status" value="1"/>
</dbReference>
<dbReference type="GO" id="GO:0019441">
    <property type="term" value="P:L-tryptophan catabolic process to kynurenine"/>
    <property type="evidence" value="ECO:0007669"/>
    <property type="project" value="InterPro"/>
</dbReference>
<gene>
    <name evidence="2" type="ORF">GCM10017581_023090</name>
</gene>
<organism evidence="2 3">
    <name type="scientific">Dactylosporangium matsuzakiense</name>
    <dbReference type="NCBI Taxonomy" id="53360"/>
    <lineage>
        <taxon>Bacteria</taxon>
        <taxon>Bacillati</taxon>
        <taxon>Actinomycetota</taxon>
        <taxon>Actinomycetes</taxon>
        <taxon>Micromonosporales</taxon>
        <taxon>Micromonosporaceae</taxon>
        <taxon>Dactylosporangium</taxon>
    </lineage>
</organism>
<comment type="caution">
    <text evidence="2">The sequence shown here is derived from an EMBL/GenBank/DDBJ whole genome shotgun (WGS) entry which is preliminary data.</text>
</comment>
<dbReference type="AlphaFoldDB" id="A0A9W6NKY5"/>
<evidence type="ECO:0000313" key="3">
    <source>
        <dbReference type="Proteomes" id="UP001143480"/>
    </source>
</evidence>
<evidence type="ECO:0000256" key="1">
    <source>
        <dbReference type="SAM" id="MobiDB-lite"/>
    </source>
</evidence>
<evidence type="ECO:0000313" key="2">
    <source>
        <dbReference type="EMBL" id="GLL00568.1"/>
    </source>
</evidence>
<feature type="compositionally biased region" description="Low complexity" evidence="1">
    <location>
        <begin position="156"/>
        <end position="173"/>
    </location>
</feature>
<dbReference type="Proteomes" id="UP001143480">
    <property type="component" value="Unassembled WGS sequence"/>
</dbReference>
<dbReference type="SUPFAM" id="SSF102198">
    <property type="entry name" value="Putative cyclase"/>
    <property type="match status" value="1"/>
</dbReference>
<dbReference type="InterPro" id="IPR037175">
    <property type="entry name" value="KFase_sf"/>
</dbReference>
<sequence>MPTAGIGRAAAPLTGPLLRAWLRPAPTSTRRSFDPPFPCHLFLLGAGKYGLTQLRNLDRLPVTGAVIVAGPLPIVRGSGSPARVLALVEQWAPAPRRSAGGSAVEDVLRAVRRARTERRTVLVSLPLDVQSAEAPIRYREPKRRHRYTWRIRPRSTRWPSSSPPRTARSSSPAAGPPPRRRVVVAWEPHALELSTSDFRTPPPRSPAGRERTLMVVDVLSGRLVRWARYPYTSE</sequence>
<keyword evidence="3" id="KW-1185">Reference proteome</keyword>
<name>A0A9W6NKY5_9ACTN</name>
<protein>
    <submittedName>
        <fullName evidence="2">Uncharacterized protein</fullName>
    </submittedName>
</protein>
<dbReference type="EMBL" id="BSFP01000009">
    <property type="protein sequence ID" value="GLL00568.1"/>
    <property type="molecule type" value="Genomic_DNA"/>
</dbReference>
<reference evidence="2" key="2">
    <citation type="submission" date="2023-01" db="EMBL/GenBank/DDBJ databases">
        <authorList>
            <person name="Sun Q."/>
            <person name="Evtushenko L."/>
        </authorList>
    </citation>
    <scope>NUCLEOTIDE SEQUENCE</scope>
    <source>
        <strain evidence="2">VKM Ac-1321</strain>
    </source>
</reference>
<proteinExistence type="predicted"/>
<feature type="region of interest" description="Disordered" evidence="1">
    <location>
        <begin position="154"/>
        <end position="179"/>
    </location>
</feature>
<dbReference type="GO" id="GO:0004061">
    <property type="term" value="F:arylformamidase activity"/>
    <property type="evidence" value="ECO:0007669"/>
    <property type="project" value="InterPro"/>
</dbReference>
<accession>A0A9W6NKY5</accession>
<reference evidence="2" key="1">
    <citation type="journal article" date="2014" name="Int. J. Syst. Evol. Microbiol.">
        <title>Complete genome sequence of Corynebacterium casei LMG S-19264T (=DSM 44701T), isolated from a smear-ripened cheese.</title>
        <authorList>
            <consortium name="US DOE Joint Genome Institute (JGI-PGF)"/>
            <person name="Walter F."/>
            <person name="Albersmeier A."/>
            <person name="Kalinowski J."/>
            <person name="Ruckert C."/>
        </authorList>
    </citation>
    <scope>NUCLEOTIDE SEQUENCE</scope>
    <source>
        <strain evidence="2">VKM Ac-1321</strain>
    </source>
</reference>